<protein>
    <submittedName>
        <fullName evidence="1">Uncharacterized protein</fullName>
    </submittedName>
</protein>
<reference evidence="1" key="1">
    <citation type="journal article" date="2021" name="Proc. Natl. Acad. Sci. U.S.A.">
        <title>A Catalog of Tens of Thousands of Viruses from Human Metagenomes Reveals Hidden Associations with Chronic Diseases.</title>
        <authorList>
            <person name="Tisza M.J."/>
            <person name="Buck C.B."/>
        </authorList>
    </citation>
    <scope>NUCLEOTIDE SEQUENCE</scope>
    <source>
        <strain evidence="1">CtNLX12</strain>
    </source>
</reference>
<evidence type="ECO:0000313" key="1">
    <source>
        <dbReference type="EMBL" id="DAF92520.1"/>
    </source>
</evidence>
<accession>A0A8S5UDG8</accession>
<organism evidence="1">
    <name type="scientific">Siphoviridae sp. ctNLX12</name>
    <dbReference type="NCBI Taxonomy" id="2825469"/>
    <lineage>
        <taxon>Viruses</taxon>
        <taxon>Duplodnaviria</taxon>
        <taxon>Heunggongvirae</taxon>
        <taxon>Uroviricota</taxon>
        <taxon>Caudoviricetes</taxon>
    </lineage>
</organism>
<dbReference type="EMBL" id="BK016068">
    <property type="protein sequence ID" value="DAF92520.1"/>
    <property type="molecule type" value="Genomic_DNA"/>
</dbReference>
<proteinExistence type="predicted"/>
<name>A0A8S5UDG8_9CAUD</name>
<sequence length="40" mass="4801">MTTKRNGKYFRFPCLREKDGEGVWQKDHRAATKSLKFLKK</sequence>